<accession>A0A125W5B2</accession>
<dbReference type="EMBL" id="AEBR01000067">
    <property type="protein sequence ID" value="EFM82326.1"/>
    <property type="molecule type" value="Genomic_DNA"/>
</dbReference>
<comment type="caution">
    <text evidence="1">The sequence shown here is derived from an EMBL/GenBank/DDBJ whole genome shotgun (WGS) entry which is preliminary data.</text>
</comment>
<gene>
    <name evidence="1" type="ORF">HMPREF9498_02053</name>
</gene>
<sequence>MLNENEAFLVRETVREKVESLQDTVRHESAKHPMKQDIHTLKHFQKELDRYEIIYQKMLNEVGC</sequence>
<dbReference type="AlphaFoldDB" id="A0A125W5B2"/>
<reference evidence="2" key="1">
    <citation type="submission" date="2010-07" db="EMBL/GenBank/DDBJ databases">
        <authorList>
            <person name="Weinstock G."/>
            <person name="Sodergren E."/>
            <person name="Clifton S."/>
            <person name="Fulton L."/>
            <person name="Fulton B."/>
            <person name="Courtney L."/>
            <person name="Fronick C."/>
            <person name="Harrison M."/>
            <person name="Strong C."/>
            <person name="Farmer C."/>
            <person name="Delahaunty K."/>
            <person name="Markovic C."/>
            <person name="Hall O."/>
            <person name="Minx P."/>
            <person name="Tomlinson C."/>
            <person name="Mitreva M."/>
            <person name="Hou S."/>
            <person name="Chen J."/>
            <person name="Wollam A."/>
            <person name="Pepin K.H."/>
            <person name="Johnson M."/>
            <person name="Bhonagiri V."/>
            <person name="Zhang X."/>
            <person name="Suruliraj S."/>
            <person name="Warren W."/>
            <person name="Chinwalla A."/>
            <person name="Mardis E.R."/>
            <person name="Wilson R.K."/>
        </authorList>
    </citation>
    <scope>NUCLEOTIDE SEQUENCE [LARGE SCALE GENOMIC DNA]</scope>
    <source>
        <strain evidence="2">TX4248</strain>
    </source>
</reference>
<evidence type="ECO:0000313" key="1">
    <source>
        <dbReference type="EMBL" id="EFM82326.1"/>
    </source>
</evidence>
<dbReference type="HOGENOM" id="CLU_2860760_0_0_9"/>
<proteinExistence type="predicted"/>
<organism evidence="1 2">
    <name type="scientific">Enterococcus faecalis TX4248</name>
    <dbReference type="NCBI Taxonomy" id="749495"/>
    <lineage>
        <taxon>Bacteria</taxon>
        <taxon>Bacillati</taxon>
        <taxon>Bacillota</taxon>
        <taxon>Bacilli</taxon>
        <taxon>Lactobacillales</taxon>
        <taxon>Enterococcaceae</taxon>
        <taxon>Enterococcus</taxon>
    </lineage>
</organism>
<name>A0A125W5B2_ENTFL</name>
<dbReference type="Proteomes" id="UP000004846">
    <property type="component" value="Unassembled WGS sequence"/>
</dbReference>
<evidence type="ECO:0000313" key="2">
    <source>
        <dbReference type="Proteomes" id="UP000004846"/>
    </source>
</evidence>
<protein>
    <submittedName>
        <fullName evidence="1">Uncharacterized protein</fullName>
    </submittedName>
</protein>